<dbReference type="Proteomes" id="UP000004218">
    <property type="component" value="Unassembled WGS sequence"/>
</dbReference>
<evidence type="ECO:0000256" key="5">
    <source>
        <dbReference type="ARBA" id="ARBA00022741"/>
    </source>
</evidence>
<dbReference type="AlphaFoldDB" id="E0DFM0"/>
<dbReference type="Pfam" id="PF03129">
    <property type="entry name" value="HGTP_anticodon"/>
    <property type="match status" value="1"/>
</dbReference>
<comment type="similarity">
    <text evidence="11 12">Belongs to the class-II aminoacyl-tRNA synthetase family. ProS type 1 subfamily.</text>
</comment>
<evidence type="ECO:0000256" key="3">
    <source>
        <dbReference type="ARBA" id="ARBA00022490"/>
    </source>
</evidence>
<dbReference type="InterPro" id="IPR033730">
    <property type="entry name" value="ProRS_core_prok"/>
</dbReference>
<evidence type="ECO:0000256" key="2">
    <source>
        <dbReference type="ARBA" id="ARBA00011738"/>
    </source>
</evidence>
<dbReference type="SUPFAM" id="SSF55681">
    <property type="entry name" value="Class II aaRS and biotin synthetases"/>
    <property type="match status" value="1"/>
</dbReference>
<dbReference type="eggNOG" id="COG0442">
    <property type="taxonomic scope" value="Bacteria"/>
</dbReference>
<comment type="subunit">
    <text evidence="2 12">Homodimer.</text>
</comment>
<dbReference type="STRING" id="553207.HMPREF0299_6664"/>
<dbReference type="PANTHER" id="PTHR42753">
    <property type="entry name" value="MITOCHONDRIAL RIBOSOME PROTEIN L39/PROLYL-TRNA LIGASE FAMILY MEMBER"/>
    <property type="match status" value="1"/>
</dbReference>
<evidence type="ECO:0000256" key="12">
    <source>
        <dbReference type="HAMAP-Rule" id="MF_01569"/>
    </source>
</evidence>
<evidence type="ECO:0000256" key="1">
    <source>
        <dbReference type="ARBA" id="ARBA00004496"/>
    </source>
</evidence>
<protein>
    <recommendedName>
        <fullName evidence="12">Proline--tRNA ligase</fullName>
        <ecNumber evidence="12">6.1.1.15</ecNumber>
    </recommendedName>
    <alternativeName>
        <fullName evidence="12">Prolyl-tRNA synthetase</fullName>
        <shortName evidence="12">ProRS</shortName>
    </alternativeName>
</protein>
<dbReference type="Gene3D" id="3.90.960.10">
    <property type="entry name" value="YbaK/aminoacyl-tRNA synthetase-associated domain"/>
    <property type="match status" value="1"/>
</dbReference>
<dbReference type="PRINTS" id="PR01046">
    <property type="entry name" value="TRNASYNTHPRO"/>
</dbReference>
<dbReference type="InterPro" id="IPR023717">
    <property type="entry name" value="Pro-tRNA-Synthase_IIa_type1"/>
</dbReference>
<dbReference type="HAMAP" id="MF_01569">
    <property type="entry name" value="Pro_tRNA_synth_type1"/>
    <property type="match status" value="1"/>
</dbReference>
<dbReference type="Pfam" id="PF04073">
    <property type="entry name" value="tRNA_edit"/>
    <property type="match status" value="1"/>
</dbReference>
<comment type="subcellular location">
    <subcellularLocation>
        <location evidence="1 12">Cytoplasm</location>
    </subcellularLocation>
</comment>
<dbReference type="GO" id="GO:0002161">
    <property type="term" value="F:aminoacyl-tRNA deacylase activity"/>
    <property type="evidence" value="ECO:0007669"/>
    <property type="project" value="InterPro"/>
</dbReference>
<evidence type="ECO:0000256" key="10">
    <source>
        <dbReference type="ARBA" id="ARBA00053664"/>
    </source>
</evidence>
<keyword evidence="16" id="KW-1185">Reference proteome</keyword>
<dbReference type="SUPFAM" id="SSF52954">
    <property type="entry name" value="Class II aaRS ABD-related"/>
    <property type="match status" value="1"/>
</dbReference>
<keyword evidence="8 12" id="KW-0030">Aminoacyl-tRNA synthetase</keyword>
<dbReference type="Gene3D" id="3.30.930.10">
    <property type="entry name" value="Bira Bifunctional Protein, Domain 2"/>
    <property type="match status" value="2"/>
</dbReference>
<sequence>MLTRNRRRGTTPDADTSLLSPPLEPKTPDSTLNGLLIISSLKGTHERNKDSFHGCTQKNNAQQITGIRSAPSSRGVLLVLPTMITRLSSLFLRTLREDPADAEVPSHKLLVRAGYIRRAAPGVYTWLPLGLRTLRKIEKVVREEMDNIGAQELLFPALLSREPYEQTRRWTEYGDNLFRLKDRKGNDMLLGPTHEEMFARQVKDMFTSYKDFPVTLYQIQTKYRDEERPRAGILRGREFVMKDSYSFDMTDAGLEQSYLAHRAAYQAIFDRLNLEYAICKATSGAMGGSASEEFLAISPNGEDTFVRATEGDYAANVEAVTTQPGTTRDFTNLPEAVVHETPESTTIAALVDWANGAGITIDGRNVTAADTLKCLVVKIRKPGEDWQIAAVLLPGDREADEKRLAASFEPAEVMLADEEDFKNNPFLVKGYVGPIALRNNEVPIYADPRVVSGTSWITGADADQRHVVGLVCGRDFTIDEYVEVAEIREGDPAPDGQGVLTLERGIEIGHIFQLGRKYTEVFDVQILDEHGKRTIPTMGSYGIGISRLVGVIAEQHHDDNGLNWPVEVAPYQVHVVVANKDKAALAAGDDIVAQLDATGVEVLFDDRPKVSPGVKFKDSELLGMPYIVVLGRSFSNGIVELRIRGGETLEVPAADIVDTVTKLIHK</sequence>
<organism evidence="15 16">
    <name type="scientific">Corynebacterium matruchotii ATCC 14266</name>
    <dbReference type="NCBI Taxonomy" id="553207"/>
    <lineage>
        <taxon>Bacteria</taxon>
        <taxon>Bacillati</taxon>
        <taxon>Actinomycetota</taxon>
        <taxon>Actinomycetes</taxon>
        <taxon>Mycobacteriales</taxon>
        <taxon>Corynebacteriaceae</taxon>
        <taxon>Corynebacterium</taxon>
    </lineage>
</organism>
<dbReference type="EC" id="6.1.1.15" evidence="12"/>
<gene>
    <name evidence="12 15" type="primary">proS</name>
    <name evidence="15" type="ORF">HMPREF0299_6664</name>
</gene>
<keyword evidence="5 12" id="KW-0547">Nucleotide-binding</keyword>
<dbReference type="GO" id="GO:0005829">
    <property type="term" value="C:cytosol"/>
    <property type="evidence" value="ECO:0007669"/>
    <property type="project" value="TreeGrafter"/>
</dbReference>
<dbReference type="FunFam" id="3.30.930.10:FF:000065">
    <property type="entry name" value="Proline--tRNA ligase"/>
    <property type="match status" value="1"/>
</dbReference>
<dbReference type="InterPro" id="IPR006195">
    <property type="entry name" value="aa-tRNA-synth_II"/>
</dbReference>
<dbReference type="SUPFAM" id="SSF55826">
    <property type="entry name" value="YbaK/ProRS associated domain"/>
    <property type="match status" value="1"/>
</dbReference>
<feature type="region of interest" description="Disordered" evidence="13">
    <location>
        <begin position="1"/>
        <end position="30"/>
    </location>
</feature>
<proteinExistence type="inferred from homology"/>
<reference evidence="15" key="1">
    <citation type="submission" date="2010-08" db="EMBL/GenBank/DDBJ databases">
        <authorList>
            <person name="Harkins D.M."/>
            <person name="Madupu R."/>
            <person name="Durkin A.S."/>
            <person name="Torralba M."/>
            <person name="Methe B."/>
            <person name="Sutton G.G."/>
            <person name="Nelson K.E."/>
        </authorList>
    </citation>
    <scope>NUCLEOTIDE SEQUENCE [LARGE SCALE GENOMIC DNA]</scope>
    <source>
        <strain evidence="15">ATCC 14266</strain>
    </source>
</reference>
<dbReference type="InterPro" id="IPR002314">
    <property type="entry name" value="aa-tRNA-synt_IIb"/>
</dbReference>
<dbReference type="CDD" id="cd00861">
    <property type="entry name" value="ProRS_anticodon_short"/>
    <property type="match status" value="1"/>
</dbReference>
<dbReference type="EMBL" id="ACSH02000005">
    <property type="protein sequence ID" value="EFM49020.1"/>
    <property type="molecule type" value="Genomic_DNA"/>
</dbReference>
<comment type="function">
    <text evidence="10 12">Catalyzes the attachment of proline to tRNA(Pro) in a two-step reaction: proline is first activated by ATP to form Pro-AMP and then transferred to the acceptor end of tRNA(Pro). As ProRS can inadvertently accommodate and process non-cognate amino acids such as alanine and cysteine, to avoid such errors it has two additional distinct editing activities against alanine. One activity is designated as 'pretransfer' editing and involves the tRNA(Pro)-independent hydrolysis of activated Ala-AMP. The other activity is designated 'posttransfer' editing and involves deacylation of mischarged Ala-tRNA(Pro). The misacylated Cys-tRNA(Pro) is not edited by ProRS.</text>
</comment>
<dbReference type="PANTHER" id="PTHR42753:SF2">
    <property type="entry name" value="PROLINE--TRNA LIGASE"/>
    <property type="match status" value="1"/>
</dbReference>
<comment type="domain">
    <text evidence="12">Consists of three domains: the N-terminal catalytic domain, the editing domain and the C-terminal anticodon-binding domain.</text>
</comment>
<evidence type="ECO:0000256" key="6">
    <source>
        <dbReference type="ARBA" id="ARBA00022840"/>
    </source>
</evidence>
<dbReference type="GO" id="GO:0006433">
    <property type="term" value="P:prolyl-tRNA aminoacylation"/>
    <property type="evidence" value="ECO:0007669"/>
    <property type="project" value="UniProtKB-UniRule"/>
</dbReference>
<dbReference type="Gene3D" id="3.40.50.800">
    <property type="entry name" value="Anticodon-binding domain"/>
    <property type="match status" value="1"/>
</dbReference>
<dbReference type="GO" id="GO:0005524">
    <property type="term" value="F:ATP binding"/>
    <property type="evidence" value="ECO:0007669"/>
    <property type="project" value="UniProtKB-UniRule"/>
</dbReference>
<dbReference type="InterPro" id="IPR007214">
    <property type="entry name" value="YbaK/aa-tRNA-synth-assoc-dom"/>
</dbReference>
<evidence type="ECO:0000256" key="4">
    <source>
        <dbReference type="ARBA" id="ARBA00022598"/>
    </source>
</evidence>
<dbReference type="Pfam" id="PF00587">
    <property type="entry name" value="tRNA-synt_2b"/>
    <property type="match status" value="1"/>
</dbReference>
<dbReference type="FunFam" id="3.30.930.10:FF:000066">
    <property type="entry name" value="Proline--tRNA ligase"/>
    <property type="match status" value="1"/>
</dbReference>
<name>E0DFM0_9CORY</name>
<feature type="domain" description="Aminoacyl-transfer RNA synthetases class-II family profile" evidence="14">
    <location>
        <begin position="117"/>
        <end position="565"/>
    </location>
</feature>
<dbReference type="InterPro" id="IPR002316">
    <property type="entry name" value="Pro-tRNA-ligase_IIa"/>
</dbReference>
<evidence type="ECO:0000259" key="14">
    <source>
        <dbReference type="PROSITE" id="PS50862"/>
    </source>
</evidence>
<accession>E0DFM0</accession>
<evidence type="ECO:0000256" key="8">
    <source>
        <dbReference type="ARBA" id="ARBA00023146"/>
    </source>
</evidence>
<dbReference type="InterPro" id="IPR036754">
    <property type="entry name" value="YbaK/aa-tRNA-synt-asso_dom_sf"/>
</dbReference>
<dbReference type="GO" id="GO:0004827">
    <property type="term" value="F:proline-tRNA ligase activity"/>
    <property type="evidence" value="ECO:0007669"/>
    <property type="project" value="UniProtKB-UniRule"/>
</dbReference>
<dbReference type="InterPro" id="IPR050062">
    <property type="entry name" value="Pro-tRNA_synthetase"/>
</dbReference>
<evidence type="ECO:0000256" key="13">
    <source>
        <dbReference type="SAM" id="MobiDB-lite"/>
    </source>
</evidence>
<dbReference type="InterPro" id="IPR045864">
    <property type="entry name" value="aa-tRNA-synth_II/BPL/LPL"/>
</dbReference>
<keyword evidence="3 12" id="KW-0963">Cytoplasm</keyword>
<dbReference type="InterPro" id="IPR004154">
    <property type="entry name" value="Anticodon-bd"/>
</dbReference>
<keyword evidence="6 12" id="KW-0067">ATP-binding</keyword>
<keyword evidence="4 12" id="KW-0436">Ligase</keyword>
<evidence type="ECO:0000256" key="9">
    <source>
        <dbReference type="ARBA" id="ARBA00047671"/>
    </source>
</evidence>
<evidence type="ECO:0000313" key="16">
    <source>
        <dbReference type="Proteomes" id="UP000004218"/>
    </source>
</evidence>
<comment type="caution">
    <text evidence="15">The sequence shown here is derived from an EMBL/GenBank/DDBJ whole genome shotgun (WGS) entry which is preliminary data.</text>
</comment>
<keyword evidence="7 12" id="KW-0648">Protein biosynthesis</keyword>
<dbReference type="InterPro" id="IPR036621">
    <property type="entry name" value="Anticodon-bd_dom_sf"/>
</dbReference>
<evidence type="ECO:0000313" key="15">
    <source>
        <dbReference type="EMBL" id="EFM49020.1"/>
    </source>
</evidence>
<evidence type="ECO:0000256" key="7">
    <source>
        <dbReference type="ARBA" id="ARBA00022917"/>
    </source>
</evidence>
<dbReference type="NCBIfam" id="TIGR00409">
    <property type="entry name" value="proS_fam_II"/>
    <property type="match status" value="1"/>
</dbReference>
<dbReference type="PROSITE" id="PS50862">
    <property type="entry name" value="AA_TRNA_LIGASE_II"/>
    <property type="match status" value="1"/>
</dbReference>
<evidence type="ECO:0000256" key="11">
    <source>
        <dbReference type="ARBA" id="ARBA00060755"/>
    </source>
</evidence>
<dbReference type="InterPro" id="IPR004500">
    <property type="entry name" value="Pro-tRNA-synth_IIa_bac-type"/>
</dbReference>
<comment type="catalytic activity">
    <reaction evidence="9 12">
        <text>tRNA(Pro) + L-proline + ATP = L-prolyl-tRNA(Pro) + AMP + diphosphate</text>
        <dbReference type="Rhea" id="RHEA:14305"/>
        <dbReference type="Rhea" id="RHEA-COMP:9700"/>
        <dbReference type="Rhea" id="RHEA-COMP:9702"/>
        <dbReference type="ChEBI" id="CHEBI:30616"/>
        <dbReference type="ChEBI" id="CHEBI:33019"/>
        <dbReference type="ChEBI" id="CHEBI:60039"/>
        <dbReference type="ChEBI" id="CHEBI:78442"/>
        <dbReference type="ChEBI" id="CHEBI:78532"/>
        <dbReference type="ChEBI" id="CHEBI:456215"/>
        <dbReference type="EC" id="6.1.1.15"/>
    </reaction>
</comment>
<dbReference type="NCBIfam" id="NF006625">
    <property type="entry name" value="PRK09194.1"/>
    <property type="match status" value="1"/>
</dbReference>
<dbReference type="InterPro" id="IPR044140">
    <property type="entry name" value="ProRS_anticodon_short"/>
</dbReference>
<dbReference type="CDD" id="cd00779">
    <property type="entry name" value="ProRS_core_prok"/>
    <property type="match status" value="1"/>
</dbReference>